<evidence type="ECO:0000256" key="2">
    <source>
        <dbReference type="ARBA" id="ARBA00022692"/>
    </source>
</evidence>
<accession>A0A9W9WC40</accession>
<evidence type="ECO:0000313" key="10">
    <source>
        <dbReference type="Proteomes" id="UP001147747"/>
    </source>
</evidence>
<reference evidence="9" key="1">
    <citation type="submission" date="2022-12" db="EMBL/GenBank/DDBJ databases">
        <authorList>
            <person name="Petersen C."/>
        </authorList>
    </citation>
    <scope>NUCLEOTIDE SEQUENCE</scope>
    <source>
        <strain evidence="9">IBT 29677</strain>
    </source>
</reference>
<comment type="subcellular location">
    <subcellularLocation>
        <location evidence="1">Membrane</location>
        <topology evidence="1">Multi-pass membrane protein</topology>
    </subcellularLocation>
</comment>
<keyword evidence="10" id="KW-1185">Reference proteome</keyword>
<keyword evidence="2 7" id="KW-0812">Transmembrane</keyword>
<feature type="transmembrane region" description="Helical" evidence="7">
    <location>
        <begin position="131"/>
        <end position="153"/>
    </location>
</feature>
<evidence type="ECO:0000256" key="5">
    <source>
        <dbReference type="ARBA" id="ARBA00038359"/>
    </source>
</evidence>
<dbReference type="GO" id="GO:0016020">
    <property type="term" value="C:membrane"/>
    <property type="evidence" value="ECO:0007669"/>
    <property type="project" value="UniProtKB-SubCell"/>
</dbReference>
<comment type="caution">
    <text evidence="9">The sequence shown here is derived from an EMBL/GenBank/DDBJ whole genome shotgun (WGS) entry which is preliminary data.</text>
</comment>
<keyword evidence="4 7" id="KW-0472">Membrane</keyword>
<dbReference type="Proteomes" id="UP001147747">
    <property type="component" value="Unassembled WGS sequence"/>
</dbReference>
<evidence type="ECO:0000256" key="1">
    <source>
        <dbReference type="ARBA" id="ARBA00004141"/>
    </source>
</evidence>
<gene>
    <name evidence="9" type="ORF">N7509_001250</name>
</gene>
<feature type="transmembrane region" description="Helical" evidence="7">
    <location>
        <begin position="30"/>
        <end position="49"/>
    </location>
</feature>
<dbReference type="RefSeq" id="XP_056494469.1">
    <property type="nucleotide sequence ID" value="XM_056625887.1"/>
</dbReference>
<feature type="transmembrane region" description="Helical" evidence="7">
    <location>
        <begin position="162"/>
        <end position="186"/>
    </location>
</feature>
<dbReference type="InterPro" id="IPR052337">
    <property type="entry name" value="SAT4-like"/>
</dbReference>
<organism evidence="9 10">
    <name type="scientific">Penicillium cosmopolitanum</name>
    <dbReference type="NCBI Taxonomy" id="1131564"/>
    <lineage>
        <taxon>Eukaryota</taxon>
        <taxon>Fungi</taxon>
        <taxon>Dikarya</taxon>
        <taxon>Ascomycota</taxon>
        <taxon>Pezizomycotina</taxon>
        <taxon>Eurotiomycetes</taxon>
        <taxon>Eurotiomycetidae</taxon>
        <taxon>Eurotiales</taxon>
        <taxon>Aspergillaceae</taxon>
        <taxon>Penicillium</taxon>
    </lineage>
</organism>
<feature type="transmembrane region" description="Helical" evidence="7">
    <location>
        <begin position="61"/>
        <end position="81"/>
    </location>
</feature>
<evidence type="ECO:0000313" key="9">
    <source>
        <dbReference type="EMBL" id="KAJ5414623.1"/>
    </source>
</evidence>
<feature type="region of interest" description="Disordered" evidence="6">
    <location>
        <begin position="344"/>
        <end position="365"/>
    </location>
</feature>
<feature type="transmembrane region" description="Helical" evidence="7">
    <location>
        <begin position="213"/>
        <end position="234"/>
    </location>
</feature>
<dbReference type="PANTHER" id="PTHR33048">
    <property type="entry name" value="PTH11-LIKE INTEGRAL MEMBRANE PROTEIN (AFU_ORTHOLOGUE AFUA_5G11245)"/>
    <property type="match status" value="1"/>
</dbReference>
<protein>
    <recommendedName>
        <fullName evidence="8">Rhodopsin domain-containing protein</fullName>
    </recommendedName>
</protein>
<dbReference type="InterPro" id="IPR049326">
    <property type="entry name" value="Rhodopsin_dom_fungi"/>
</dbReference>
<comment type="similarity">
    <text evidence="5">Belongs to the SAT4 family.</text>
</comment>
<evidence type="ECO:0000256" key="4">
    <source>
        <dbReference type="ARBA" id="ARBA00023136"/>
    </source>
</evidence>
<dbReference type="Pfam" id="PF20684">
    <property type="entry name" value="Fung_rhodopsin"/>
    <property type="match status" value="1"/>
</dbReference>
<evidence type="ECO:0000259" key="8">
    <source>
        <dbReference type="Pfam" id="PF20684"/>
    </source>
</evidence>
<feature type="transmembrane region" description="Helical" evidence="7">
    <location>
        <begin position="246"/>
        <end position="264"/>
    </location>
</feature>
<keyword evidence="3 7" id="KW-1133">Transmembrane helix</keyword>
<dbReference type="PANTHER" id="PTHR33048:SF156">
    <property type="entry name" value="INTEGRAL MEMBRANE PROTEIN"/>
    <property type="match status" value="1"/>
</dbReference>
<evidence type="ECO:0000256" key="7">
    <source>
        <dbReference type="SAM" id="Phobius"/>
    </source>
</evidence>
<reference evidence="9" key="2">
    <citation type="journal article" date="2023" name="IMA Fungus">
        <title>Comparative genomic study of the Penicillium genus elucidates a diverse pangenome and 15 lateral gene transfer events.</title>
        <authorList>
            <person name="Petersen C."/>
            <person name="Sorensen T."/>
            <person name="Nielsen M.R."/>
            <person name="Sondergaard T.E."/>
            <person name="Sorensen J.L."/>
            <person name="Fitzpatrick D.A."/>
            <person name="Frisvad J.C."/>
            <person name="Nielsen K.L."/>
        </authorList>
    </citation>
    <scope>NUCLEOTIDE SEQUENCE</scope>
    <source>
        <strain evidence="9">IBT 29677</strain>
    </source>
</reference>
<feature type="domain" description="Rhodopsin" evidence="8">
    <location>
        <begin position="45"/>
        <end position="332"/>
    </location>
</feature>
<dbReference type="GeneID" id="81364867"/>
<proteinExistence type="inferred from homology"/>
<dbReference type="AlphaFoldDB" id="A0A9W9WC40"/>
<sequence length="442" mass="48595">MAVDPAILAVFGPVPAGVDLTESHVSVNNGAVIAMLCLSAVAVILRFVARVTLRNALMADDWAIIVALACIGATTGLSVAGSGTGSGRHIWAVSLEELMQLYKVSLAICHRWRFSCESVDFNVTIDLIQLLFSYTFLYASSCTWTRISILFFYRRIFSPLEIYLKMALAVAGFLTISYPIVIWVTMSTACKPVSHFWTQFSGTEGKCIDVNKFFLALGIINMINDIIILVIPFPRIIQLQMSTRKKIAICAIMAVGILLVPFLVSCLCLRNTKLTNSQSACVASIVRIYYLHVFSNSIDVTWLMGPVFIWSTIEPSVAMVCACLPHLAPLARLARQTIFTSLHSHKSKTGDSGRPPHSLARSGQEPQRKIIFGSSGVKFDYGLAQMKRDANDDEIGLTNYVTSNPNHTKNSSVESVLEDYHRDHTITVQSSFAQATTSRPPS</sequence>
<evidence type="ECO:0000256" key="3">
    <source>
        <dbReference type="ARBA" id="ARBA00022989"/>
    </source>
</evidence>
<dbReference type="OrthoDB" id="5329176at2759"/>
<dbReference type="EMBL" id="JAPZBU010000003">
    <property type="protein sequence ID" value="KAJ5414623.1"/>
    <property type="molecule type" value="Genomic_DNA"/>
</dbReference>
<evidence type="ECO:0000256" key="6">
    <source>
        <dbReference type="SAM" id="MobiDB-lite"/>
    </source>
</evidence>
<name>A0A9W9WC40_9EURO</name>